<dbReference type="PANTHER" id="PTHR23095:SF46">
    <property type="entry name" value="GAG PROTEIN"/>
    <property type="match status" value="1"/>
</dbReference>
<keyword evidence="1" id="KW-0862">Zinc</keyword>
<comment type="caution">
    <text evidence="4">The sequence shown here is derived from an EMBL/GenBank/DDBJ whole genome shotgun (WGS) entry which is preliminary data.</text>
</comment>
<dbReference type="InterPro" id="IPR001878">
    <property type="entry name" value="Znf_CCHC"/>
</dbReference>
<evidence type="ECO:0000256" key="2">
    <source>
        <dbReference type="SAM" id="MobiDB-lite"/>
    </source>
</evidence>
<keyword evidence="1" id="KW-0479">Metal-binding</keyword>
<name>A0ABD1J7W3_9TELE</name>
<keyword evidence="5" id="KW-1185">Reference proteome</keyword>
<organism evidence="4 5">
    <name type="scientific">Coilia grayii</name>
    <name type="common">Gray's grenadier anchovy</name>
    <dbReference type="NCBI Taxonomy" id="363190"/>
    <lineage>
        <taxon>Eukaryota</taxon>
        <taxon>Metazoa</taxon>
        <taxon>Chordata</taxon>
        <taxon>Craniata</taxon>
        <taxon>Vertebrata</taxon>
        <taxon>Euteleostomi</taxon>
        <taxon>Actinopterygii</taxon>
        <taxon>Neopterygii</taxon>
        <taxon>Teleostei</taxon>
        <taxon>Clupei</taxon>
        <taxon>Clupeiformes</taxon>
        <taxon>Clupeoidei</taxon>
        <taxon>Engraulidae</taxon>
        <taxon>Coilinae</taxon>
        <taxon>Coilia</taxon>
    </lineage>
</organism>
<reference evidence="4 5" key="1">
    <citation type="submission" date="2024-09" db="EMBL/GenBank/DDBJ databases">
        <title>A chromosome-level genome assembly of Gray's grenadier anchovy, Coilia grayii.</title>
        <authorList>
            <person name="Fu Z."/>
        </authorList>
    </citation>
    <scope>NUCLEOTIDE SEQUENCE [LARGE SCALE GENOMIC DNA]</scope>
    <source>
        <strain evidence="4">G4</strain>
        <tissue evidence="4">Muscle</tissue>
    </source>
</reference>
<dbReference type="PROSITE" id="PS50158">
    <property type="entry name" value="ZF_CCHC"/>
    <property type="match status" value="1"/>
</dbReference>
<dbReference type="Pfam" id="PF14893">
    <property type="entry name" value="PNMA"/>
    <property type="match status" value="1"/>
</dbReference>
<evidence type="ECO:0000256" key="1">
    <source>
        <dbReference type="PROSITE-ProRule" id="PRU00047"/>
    </source>
</evidence>
<evidence type="ECO:0000259" key="3">
    <source>
        <dbReference type="PROSITE" id="PS50158"/>
    </source>
</evidence>
<dbReference type="AlphaFoldDB" id="A0ABD1J7W3"/>
<dbReference type="GO" id="GO:0008270">
    <property type="term" value="F:zinc ion binding"/>
    <property type="evidence" value="ECO:0007669"/>
    <property type="project" value="UniProtKB-KW"/>
</dbReference>
<gene>
    <name evidence="4" type="ORF">ACEWY4_022463</name>
</gene>
<protein>
    <recommendedName>
        <fullName evidence="3">CCHC-type domain-containing protein</fullName>
    </recommendedName>
</protein>
<dbReference type="Proteomes" id="UP001591681">
    <property type="component" value="Unassembled WGS sequence"/>
</dbReference>
<dbReference type="InterPro" id="IPR048270">
    <property type="entry name" value="PNMA_C"/>
</dbReference>
<dbReference type="PANTHER" id="PTHR23095">
    <property type="entry name" value="PARANEOPLASTIC ANTIGEN"/>
    <property type="match status" value="1"/>
</dbReference>
<evidence type="ECO:0000313" key="5">
    <source>
        <dbReference type="Proteomes" id="UP001591681"/>
    </source>
</evidence>
<feature type="region of interest" description="Disordered" evidence="2">
    <location>
        <begin position="238"/>
        <end position="257"/>
    </location>
</feature>
<dbReference type="EMBL" id="JBHFQA010000019">
    <property type="protein sequence ID" value="KAL2082645.1"/>
    <property type="molecule type" value="Genomic_DNA"/>
</dbReference>
<dbReference type="InterPro" id="IPR026523">
    <property type="entry name" value="PNMA"/>
</dbReference>
<sequence length="297" mass="34068">MMMMPVYAGAPWIPKFKGMGSNTKYNEWKEQIESLLQTRDFNEAQKVSIVLGALSDEAKREVYVLGDTERNTVAKIFDYLESLYGDQVPLATLRSQFFNCTQTGNESLRSYVLRLREMFCRIRRRDPDGPLGEDHLQDQLLMGIRNAELRSTVRTFVRRNPGAPFNEVLEEVFLLEREQRPAAGPELVTQAVGESPAQNVVAGKDDWAETFRREILQEVRGQMNAWRQEMALQFRSNPGEPTQCPQHPHWPPTRQRHQSYVPNTWAADGKPICRRCGRAGHIARFCRPSSESNANLN</sequence>
<keyword evidence="1" id="KW-0863">Zinc-finger</keyword>
<evidence type="ECO:0000313" key="4">
    <source>
        <dbReference type="EMBL" id="KAL2082645.1"/>
    </source>
</evidence>
<proteinExistence type="predicted"/>
<accession>A0ABD1J7W3</accession>
<feature type="domain" description="CCHC-type" evidence="3">
    <location>
        <begin position="273"/>
        <end position="287"/>
    </location>
</feature>